<dbReference type="SUPFAM" id="SSF47986">
    <property type="entry name" value="DEATH domain"/>
    <property type="match status" value="2"/>
</dbReference>
<protein>
    <recommendedName>
        <fullName evidence="3">Death domain-containing protein</fullName>
    </recommendedName>
</protein>
<name>A0A1X7TU54_AMPQE</name>
<dbReference type="GO" id="GO:0007165">
    <property type="term" value="P:signal transduction"/>
    <property type="evidence" value="ECO:0007669"/>
    <property type="project" value="InterPro"/>
</dbReference>
<feature type="domain" description="Death" evidence="3">
    <location>
        <begin position="594"/>
        <end position="674"/>
    </location>
</feature>
<keyword evidence="1" id="KW-0175">Coiled coil</keyword>
<dbReference type="InterPro" id="IPR000488">
    <property type="entry name" value="Death_dom"/>
</dbReference>
<evidence type="ECO:0000256" key="1">
    <source>
        <dbReference type="SAM" id="Coils"/>
    </source>
</evidence>
<dbReference type="Pfam" id="PF00531">
    <property type="entry name" value="Death"/>
    <property type="match status" value="1"/>
</dbReference>
<dbReference type="CDD" id="cd22249">
    <property type="entry name" value="UDM1_RNF168_RNF169-like"/>
    <property type="match status" value="1"/>
</dbReference>
<dbReference type="Gene3D" id="1.10.533.10">
    <property type="entry name" value="Death Domain, Fas"/>
    <property type="match status" value="2"/>
</dbReference>
<feature type="region of interest" description="Disordered" evidence="2">
    <location>
        <begin position="877"/>
        <end position="939"/>
    </location>
</feature>
<organism evidence="4">
    <name type="scientific">Amphimedon queenslandica</name>
    <name type="common">Sponge</name>
    <dbReference type="NCBI Taxonomy" id="400682"/>
    <lineage>
        <taxon>Eukaryota</taxon>
        <taxon>Metazoa</taxon>
        <taxon>Porifera</taxon>
        <taxon>Demospongiae</taxon>
        <taxon>Heteroscleromorpha</taxon>
        <taxon>Haplosclerida</taxon>
        <taxon>Niphatidae</taxon>
        <taxon>Amphimedon</taxon>
    </lineage>
</organism>
<sequence length="1176" mass="133561">MASKFTPSRAPSFSCSVPVDPPNQLTINDLPEVFQLLRNYHYPGESYYNLGLFLGLSQVTLYDITISYRGDIEGGLRECLTKWLQKADDVQKTNGGPTIYSLVSALRRIGENGVADGIDMEIHPACRILSRYSSNQTLLSVLHVPQLGIELYKAGLTQKMIVPHYIHEELPGDIKAAKRFMGVVMRMGSKCIFLGVSLQSLRQFKFGQTFLKFGSIIKSNPQSPSLYSIKYVLSHAYDKTLLPQLAQHYDISDILQLVRDHSSLDDIRMLKFLVNEFNIEEAKPVIKEYKEAVEELKMKVGQFLEEELSKASSIIKHVTIVVDKDTEESVIKDVQRLSLAILPYHIELNVIRSDDSMWEDNKPESYTNTYVGPTVQSKDTTLTTEVPAGTTEKDEDQVMLLQEKVESIQKQLEEEKELYEEKEQFYEQAMKKYEEEILQQKRKHIQNEERIATLTEQQEEVTGDLKHKTEQYEELISDNELTHKQLEELEKELKEEKIEKEELQIKIDDLQQELEQVSVQNEYTITQSKLQSEIQKVKNESETFQKQRKALILENERLMALLKDHNVPVEQKEETEILQEIETVHTCTYISKGDISQLSVILEPVEDDWYHIGQCLEVKESVLTEIKEMTPVDSRLTRVLETWCHEKDRTITELKESLKRMDRDDILEGLHELPTGQYTMNNDEEYDINVKDSNDEVETQIETENKEIQTTQTTLDKEIQFNYLVPAQDNLEGLSESQIAGKKLFLVQGDKPQLMNWEEYGLRISVPEDSLSASETVEVSVLALVGGHFKFPDNTRLVSAVYAISTSPLLKSLRIEMQHSIDLSDPFLSKYLKFAVAPVHTASLPYQFSIIEGGEFPAYQRYGWIERSKFCQLAIVGEEEEENGGSRNEERNGEEDGDSGDEGGKGKGQTTGGEGQGAGGQEGEPGGGVAGGNEEEKDDENGTIALESCDQPNTSSTLIVSTHSTGIPEATVYAGQVFYQRADKMRFAATKDLNALIEFIKKDYRQLEMGEAFTFQFDPSFGCLELVFGPQDGPITGWTVSPDIVPCQIEEGDLDVFGHNRTTIRLVSIYADSSHPDTVHVLKYAIPLKGLRKPRTININRSLKDILDAGHSVGTKDVPNPGSQNDIKKHLNDLKRFLSSSELSMFRDIANVCKDIYEQDNDYRSNFKKIPQRYRV</sequence>
<dbReference type="EnsemblMetazoa" id="Aqu2.1.18573_001">
    <property type="protein sequence ID" value="Aqu2.1.18573_001"/>
    <property type="gene ID" value="Aqu2.1.18573"/>
</dbReference>
<dbReference type="PANTHER" id="PTHR45615:SF63">
    <property type="entry name" value="CHROMOSOME UNDETERMINED SCAFFOLD_10, WHOLE GENOME SHOTGUN SEQUENCE"/>
    <property type="match status" value="1"/>
</dbReference>
<dbReference type="PANTHER" id="PTHR45615">
    <property type="entry name" value="MYOSIN HEAVY CHAIN, NON-MUSCLE"/>
    <property type="match status" value="1"/>
</dbReference>
<dbReference type="CDD" id="cd01670">
    <property type="entry name" value="Death"/>
    <property type="match status" value="2"/>
</dbReference>
<reference evidence="4" key="1">
    <citation type="submission" date="2017-05" db="UniProtKB">
        <authorList>
            <consortium name="EnsemblMetazoa"/>
        </authorList>
    </citation>
    <scope>IDENTIFICATION</scope>
</reference>
<evidence type="ECO:0000313" key="4">
    <source>
        <dbReference type="EnsemblMetazoa" id="Aqu2.1.18573_001"/>
    </source>
</evidence>
<accession>A0A1X7TU54</accession>
<dbReference type="InterPro" id="IPR011029">
    <property type="entry name" value="DEATH-like_dom_sf"/>
</dbReference>
<dbReference type="OrthoDB" id="5973910at2759"/>
<feature type="compositionally biased region" description="Gly residues" evidence="2">
    <location>
        <begin position="906"/>
        <end position="931"/>
    </location>
</feature>
<dbReference type="AlphaFoldDB" id="A0A1X7TU54"/>
<dbReference type="PROSITE" id="PS50017">
    <property type="entry name" value="DEATH_DOMAIN"/>
    <property type="match status" value="1"/>
</dbReference>
<feature type="coiled-coil region" evidence="1">
    <location>
        <begin position="391"/>
        <end position="554"/>
    </location>
</feature>
<evidence type="ECO:0000259" key="3">
    <source>
        <dbReference type="PROSITE" id="PS50017"/>
    </source>
</evidence>
<proteinExistence type="predicted"/>
<dbReference type="InParanoid" id="A0A1X7TU54"/>
<evidence type="ECO:0000256" key="2">
    <source>
        <dbReference type="SAM" id="MobiDB-lite"/>
    </source>
</evidence>
<feature type="compositionally biased region" description="Acidic residues" evidence="2">
    <location>
        <begin position="892"/>
        <end position="901"/>
    </location>
</feature>